<evidence type="ECO:0000259" key="15">
    <source>
        <dbReference type="Pfam" id="PF00006"/>
    </source>
</evidence>
<evidence type="ECO:0000259" key="17">
    <source>
        <dbReference type="Pfam" id="PF02874"/>
    </source>
</evidence>
<dbReference type="InterPro" id="IPR036121">
    <property type="entry name" value="ATPase_F1/V1/A1_a/bsu_N_sf"/>
</dbReference>
<evidence type="ECO:0000313" key="19">
    <source>
        <dbReference type="Proteomes" id="UP000245466"/>
    </source>
</evidence>
<dbReference type="InterPro" id="IPR033732">
    <property type="entry name" value="ATP_synth_F1_a_nt-bd_dom"/>
</dbReference>
<dbReference type="HAMAP" id="MF_01346">
    <property type="entry name" value="ATP_synth_alpha_bact"/>
    <property type="match status" value="1"/>
</dbReference>
<evidence type="ECO:0000259" key="16">
    <source>
        <dbReference type="Pfam" id="PF00306"/>
    </source>
</evidence>
<protein>
    <recommendedName>
        <fullName evidence="14">ATP synthase subunit alpha</fullName>
        <ecNumber evidence="14">7.1.2.2</ecNumber>
    </recommendedName>
    <alternativeName>
        <fullName evidence="14">ATP synthase F1 sector subunit alpha</fullName>
    </alternativeName>
    <alternativeName>
        <fullName evidence="14">F-ATPase subunit alpha</fullName>
    </alternativeName>
</protein>
<evidence type="ECO:0000256" key="14">
    <source>
        <dbReference type="HAMAP-Rule" id="MF_01346"/>
    </source>
</evidence>
<dbReference type="GO" id="GO:0005524">
    <property type="term" value="F:ATP binding"/>
    <property type="evidence" value="ECO:0007669"/>
    <property type="project" value="UniProtKB-UniRule"/>
</dbReference>
<keyword evidence="10 14" id="KW-0472">Membrane</keyword>
<dbReference type="InterPro" id="IPR005294">
    <property type="entry name" value="ATP_synth_F1_asu"/>
</dbReference>
<dbReference type="Gene3D" id="3.40.50.300">
    <property type="entry name" value="P-loop containing nucleotide triphosphate hydrolases"/>
    <property type="match status" value="1"/>
</dbReference>
<keyword evidence="5 14" id="KW-0547">Nucleotide-binding</keyword>
<accession>A0A2U1AUG4</accession>
<dbReference type="Proteomes" id="UP000245466">
    <property type="component" value="Unassembled WGS sequence"/>
</dbReference>
<dbReference type="GO" id="GO:0046933">
    <property type="term" value="F:proton-transporting ATP synthase activity, rotational mechanism"/>
    <property type="evidence" value="ECO:0007669"/>
    <property type="project" value="UniProtKB-UniRule"/>
</dbReference>
<dbReference type="SUPFAM" id="SSF50615">
    <property type="entry name" value="N-terminal domain of alpha and beta subunits of F1 ATP synthase"/>
    <property type="match status" value="1"/>
</dbReference>
<dbReference type="SUPFAM" id="SSF52540">
    <property type="entry name" value="P-loop containing nucleoside triphosphate hydrolases"/>
    <property type="match status" value="1"/>
</dbReference>
<evidence type="ECO:0000256" key="11">
    <source>
        <dbReference type="ARBA" id="ARBA00023196"/>
    </source>
</evidence>
<dbReference type="PANTHER" id="PTHR48082:SF2">
    <property type="entry name" value="ATP SYNTHASE SUBUNIT ALPHA, MITOCHONDRIAL"/>
    <property type="match status" value="1"/>
</dbReference>
<evidence type="ECO:0000256" key="7">
    <source>
        <dbReference type="ARBA" id="ARBA00022840"/>
    </source>
</evidence>
<feature type="binding site" evidence="14">
    <location>
        <begin position="171"/>
        <end position="178"/>
    </location>
    <ligand>
        <name>ATP</name>
        <dbReference type="ChEBI" id="CHEBI:30616"/>
    </ligand>
</feature>
<evidence type="ECO:0000256" key="13">
    <source>
        <dbReference type="ARBA" id="ARBA00026013"/>
    </source>
</evidence>
<keyword evidence="12 14" id="KW-0066">ATP synthesis</keyword>
<evidence type="ECO:0000256" key="1">
    <source>
        <dbReference type="ARBA" id="ARBA00003784"/>
    </source>
</evidence>
<reference evidence="18 19" key="1">
    <citation type="submission" date="2018-04" db="EMBL/GenBank/DDBJ databases">
        <title>Genomic Encyclopedia of Type Strains, Phase IV (KMG-IV): sequencing the most valuable type-strain genomes for metagenomic binning, comparative biology and taxonomic classification.</title>
        <authorList>
            <person name="Goeker M."/>
        </authorList>
    </citation>
    <scope>NUCLEOTIDE SEQUENCE [LARGE SCALE GENOMIC DNA]</scope>
    <source>
        <strain evidence="18 19">DSM 100231</strain>
    </source>
</reference>
<sequence length="526" mass="57054">MAEVRPDEVSAILREQLSGFRSEAELEEVGTVLQVGDGVARIYGLSKAQSGELLEFENGLQALVLNLEEDNVGAVMLGDYSEIKEGATVRRTNRIASVKVGDGIIGRVVNTLGQPIDGRGPVAGDLYDMPLERKAPGVVFRQPVNEPMQTGIKAIDSMIPIGRGQRELIIGDRQTGKSAVAIDTILNQREFFEKGQPVFCIYVAVGQKASTVAQVVKSLTEGGAMDYTVVVSASASDPAPMQFFAPFTGAAIGEFFRDTGRPALVVYDDLSKQAVAYREVSLLLRRPPGREAYPGDVFYLHSRLLERAAKVNASDEIARNMNDLPESIRHLVKGGGSLTALPIIETQAGDVSAYIPTNVISITDGQIFLETNLFNSGIRPAINVGISVSRVGGNAQIKAMKKVSGTLKLDQAQFRELEAFAKFGSDLDAATKLTIERGRRNLEILKQPQFSPVSVAEQVAIIYCATNGLLDNVPVSEVRTFEKDFLRTMRAQHQDTLNALLAGKLDDETTGVIKQVARELSARYKK</sequence>
<dbReference type="EC" id="7.1.2.2" evidence="14"/>
<evidence type="ECO:0000313" key="18">
    <source>
        <dbReference type="EMBL" id="PVY39907.1"/>
    </source>
</evidence>
<dbReference type="InterPro" id="IPR020003">
    <property type="entry name" value="ATPase_a/bsu_AS"/>
</dbReference>
<keyword evidence="7 14" id="KW-0067">ATP-binding</keyword>
<feature type="domain" description="ATPase F1/V1/A1 complex alpha/beta subunit nucleotide-binding" evidence="15">
    <location>
        <begin position="151"/>
        <end position="389"/>
    </location>
</feature>
<organism evidence="18 19">
    <name type="scientific">Pontibacter virosus</name>
    <dbReference type="NCBI Taxonomy" id="1765052"/>
    <lineage>
        <taxon>Bacteria</taxon>
        <taxon>Pseudomonadati</taxon>
        <taxon>Bacteroidota</taxon>
        <taxon>Cytophagia</taxon>
        <taxon>Cytophagales</taxon>
        <taxon>Hymenobacteraceae</taxon>
        <taxon>Pontibacter</taxon>
    </lineage>
</organism>
<evidence type="ECO:0000256" key="10">
    <source>
        <dbReference type="ARBA" id="ARBA00023136"/>
    </source>
</evidence>
<dbReference type="NCBIfam" id="TIGR00962">
    <property type="entry name" value="atpA"/>
    <property type="match status" value="1"/>
</dbReference>
<feature type="domain" description="ATP synthase alpha subunit C-terminal" evidence="16">
    <location>
        <begin position="396"/>
        <end position="519"/>
    </location>
</feature>
<dbReference type="OrthoDB" id="9803053at2"/>
<dbReference type="FunFam" id="3.40.50.300:FF:000002">
    <property type="entry name" value="ATP synthase subunit alpha"/>
    <property type="match status" value="1"/>
</dbReference>
<keyword evidence="4 14" id="KW-0813">Transport</keyword>
<dbReference type="Gene3D" id="1.20.150.20">
    <property type="entry name" value="ATP synthase alpha/beta chain, C-terminal domain"/>
    <property type="match status" value="1"/>
</dbReference>
<dbReference type="Gene3D" id="2.40.30.20">
    <property type="match status" value="1"/>
</dbReference>
<comment type="catalytic activity">
    <reaction evidence="14">
        <text>ATP + H2O + 4 H(+)(in) = ADP + phosphate + 5 H(+)(out)</text>
        <dbReference type="Rhea" id="RHEA:57720"/>
        <dbReference type="ChEBI" id="CHEBI:15377"/>
        <dbReference type="ChEBI" id="CHEBI:15378"/>
        <dbReference type="ChEBI" id="CHEBI:30616"/>
        <dbReference type="ChEBI" id="CHEBI:43474"/>
        <dbReference type="ChEBI" id="CHEBI:456216"/>
        <dbReference type="EC" id="7.1.2.2"/>
    </reaction>
</comment>
<dbReference type="RefSeq" id="WP_116544051.1">
    <property type="nucleotide sequence ID" value="NZ_QEKI01000009.1"/>
</dbReference>
<name>A0A2U1AUG4_9BACT</name>
<dbReference type="EMBL" id="QEKI01000009">
    <property type="protein sequence ID" value="PVY39907.1"/>
    <property type="molecule type" value="Genomic_DNA"/>
</dbReference>
<dbReference type="Pfam" id="PF00006">
    <property type="entry name" value="ATP-synt_ab"/>
    <property type="match status" value="1"/>
</dbReference>
<dbReference type="Pfam" id="PF02874">
    <property type="entry name" value="ATP-synt_ab_N"/>
    <property type="match status" value="1"/>
</dbReference>
<evidence type="ECO:0000256" key="4">
    <source>
        <dbReference type="ARBA" id="ARBA00022448"/>
    </source>
</evidence>
<dbReference type="InterPro" id="IPR004100">
    <property type="entry name" value="ATPase_F1/V1/A1_a/bsu_N"/>
</dbReference>
<feature type="domain" description="ATPase F1/V1/A1 complex alpha/beta subunit N-terminal" evidence="17">
    <location>
        <begin position="27"/>
        <end position="93"/>
    </location>
</feature>
<dbReference type="AlphaFoldDB" id="A0A2U1AUG4"/>
<dbReference type="GO" id="GO:0043531">
    <property type="term" value="F:ADP binding"/>
    <property type="evidence" value="ECO:0007669"/>
    <property type="project" value="TreeGrafter"/>
</dbReference>
<comment type="subcellular location">
    <subcellularLocation>
        <location evidence="14">Cell membrane</location>
        <topology evidence="14">Peripheral membrane protein</topology>
    </subcellularLocation>
    <subcellularLocation>
        <location evidence="2">Membrane</location>
        <topology evidence="2">Peripheral membrane protein</topology>
    </subcellularLocation>
</comment>
<dbReference type="InterPro" id="IPR000194">
    <property type="entry name" value="ATPase_F1/V1/A1_a/bsu_nucl-bd"/>
</dbReference>
<dbReference type="CDD" id="cd01132">
    <property type="entry name" value="F1-ATPase_alpha_CD"/>
    <property type="match status" value="1"/>
</dbReference>
<dbReference type="NCBIfam" id="NF009884">
    <property type="entry name" value="PRK13343.1"/>
    <property type="match status" value="1"/>
</dbReference>
<gene>
    <name evidence="14" type="primary">atpA</name>
    <name evidence="18" type="ORF">C8E01_10951</name>
</gene>
<evidence type="ECO:0000256" key="9">
    <source>
        <dbReference type="ARBA" id="ARBA00023065"/>
    </source>
</evidence>
<evidence type="ECO:0000256" key="2">
    <source>
        <dbReference type="ARBA" id="ARBA00004170"/>
    </source>
</evidence>
<evidence type="ECO:0000256" key="5">
    <source>
        <dbReference type="ARBA" id="ARBA00022741"/>
    </source>
</evidence>
<keyword evidence="11 14" id="KW-0139">CF(1)</keyword>
<dbReference type="InterPro" id="IPR027417">
    <property type="entry name" value="P-loop_NTPase"/>
</dbReference>
<comment type="caution">
    <text evidence="18">The sequence shown here is derived from an EMBL/GenBank/DDBJ whole genome shotgun (WGS) entry which is preliminary data.</text>
</comment>
<dbReference type="InterPro" id="IPR038376">
    <property type="entry name" value="ATP_synth_asu_C_sf"/>
</dbReference>
<dbReference type="CDD" id="cd18113">
    <property type="entry name" value="ATP-synt_F1_alpha_C"/>
    <property type="match status" value="1"/>
</dbReference>
<keyword evidence="6 14" id="KW-0375">Hydrogen ion transport</keyword>
<dbReference type="GO" id="GO:0005886">
    <property type="term" value="C:plasma membrane"/>
    <property type="evidence" value="ECO:0007669"/>
    <property type="project" value="UniProtKB-SubCell"/>
</dbReference>
<evidence type="ECO:0000256" key="6">
    <source>
        <dbReference type="ARBA" id="ARBA00022781"/>
    </source>
</evidence>
<dbReference type="FunFam" id="2.40.30.20:FF:000001">
    <property type="entry name" value="ATP synthase subunit alpha"/>
    <property type="match status" value="1"/>
</dbReference>
<feature type="site" description="Required for activity" evidence="14">
    <location>
        <position position="387"/>
    </location>
</feature>
<dbReference type="PROSITE" id="PS00152">
    <property type="entry name" value="ATPASE_ALPHA_BETA"/>
    <property type="match status" value="1"/>
</dbReference>
<evidence type="ECO:0000256" key="8">
    <source>
        <dbReference type="ARBA" id="ARBA00022967"/>
    </source>
</evidence>
<dbReference type="InterPro" id="IPR000793">
    <property type="entry name" value="ATP_synth_asu_C"/>
</dbReference>
<dbReference type="Pfam" id="PF00306">
    <property type="entry name" value="ATP-synt_ab_C"/>
    <property type="match status" value="1"/>
</dbReference>
<dbReference type="InterPro" id="IPR023366">
    <property type="entry name" value="ATP_synth_asu-like_sf"/>
</dbReference>
<dbReference type="CDD" id="cd18116">
    <property type="entry name" value="ATP-synt_F1_alpha_N"/>
    <property type="match status" value="1"/>
</dbReference>
<dbReference type="PIRSF" id="PIRSF039088">
    <property type="entry name" value="F_ATPase_subunit_alpha"/>
    <property type="match status" value="1"/>
</dbReference>
<keyword evidence="8 14" id="KW-1278">Translocase</keyword>
<dbReference type="PANTHER" id="PTHR48082">
    <property type="entry name" value="ATP SYNTHASE SUBUNIT ALPHA, MITOCHONDRIAL"/>
    <property type="match status" value="1"/>
</dbReference>
<dbReference type="GO" id="GO:0045259">
    <property type="term" value="C:proton-transporting ATP synthase complex"/>
    <property type="evidence" value="ECO:0007669"/>
    <property type="project" value="UniProtKB-KW"/>
</dbReference>
<evidence type="ECO:0000256" key="12">
    <source>
        <dbReference type="ARBA" id="ARBA00023310"/>
    </source>
</evidence>
<evidence type="ECO:0000256" key="3">
    <source>
        <dbReference type="ARBA" id="ARBA00008936"/>
    </source>
</evidence>
<keyword evidence="14" id="KW-1003">Cell membrane</keyword>
<keyword evidence="19" id="KW-1185">Reference proteome</keyword>
<dbReference type="SUPFAM" id="SSF47917">
    <property type="entry name" value="C-terminal domain of alpha and beta subunits of F1 ATP synthase"/>
    <property type="match status" value="1"/>
</dbReference>
<comment type="function">
    <text evidence="1 14">Produces ATP from ADP in the presence of a proton gradient across the membrane. The alpha chain is a regulatory subunit.</text>
</comment>
<comment type="similarity">
    <text evidence="3 14">Belongs to the ATPase alpha/beta chains family.</text>
</comment>
<dbReference type="FunFam" id="1.20.150.20:FF:000001">
    <property type="entry name" value="ATP synthase subunit alpha"/>
    <property type="match status" value="1"/>
</dbReference>
<comment type="subunit">
    <text evidence="13">F-type ATPases have 2 components, CF(1) - the catalytic core - and CF(0) - the membrane proton channel. CF(1) has five subunits: alpha(3), beta(3), gamma(1), delta(1), epsilon(1). CF(0) has four main subunits: a(1), b(1), b'(1) and c(9-12).</text>
</comment>
<keyword evidence="9 14" id="KW-0406">Ion transport</keyword>
<proteinExistence type="inferred from homology"/>